<evidence type="ECO:0000313" key="6">
    <source>
        <dbReference type="EMBL" id="MDN3714203.1"/>
    </source>
</evidence>
<organism evidence="5 7">
    <name type="scientific">Paracoccus cavernae</name>
    <dbReference type="NCBI Taxonomy" id="1571207"/>
    <lineage>
        <taxon>Bacteria</taxon>
        <taxon>Pseudomonadati</taxon>
        <taxon>Pseudomonadota</taxon>
        <taxon>Alphaproteobacteria</taxon>
        <taxon>Rhodobacterales</taxon>
        <taxon>Paracoccaceae</taxon>
        <taxon>Paracoccus</taxon>
    </lineage>
</organism>
<gene>
    <name evidence="5" type="ORF">QWZ10_22900</name>
    <name evidence="6" type="ORF">QWZ10_24735</name>
</gene>
<reference evidence="5" key="1">
    <citation type="journal article" date="2014" name="Int. J. Syst. Evol. Microbiol.">
        <title>Complete genome of a new Firmicutes species belonging to the dominant human colonic microbiota ('Ruminococcus bicirculans') reveals two chromosomes and a selective capacity to utilize plant glucans.</title>
        <authorList>
            <consortium name="NISC Comparative Sequencing Program"/>
            <person name="Wegmann U."/>
            <person name="Louis P."/>
            <person name="Goesmann A."/>
            <person name="Henrissat B."/>
            <person name="Duncan S.H."/>
            <person name="Flint H.J."/>
        </authorList>
    </citation>
    <scope>NUCLEOTIDE SEQUENCE</scope>
    <source>
        <strain evidence="5">CECT 8482</strain>
    </source>
</reference>
<evidence type="ECO:0000313" key="5">
    <source>
        <dbReference type="EMBL" id="MDN3713910.1"/>
    </source>
</evidence>
<dbReference type="Gene3D" id="1.10.10.60">
    <property type="entry name" value="Homeodomain-like"/>
    <property type="match status" value="1"/>
</dbReference>
<feature type="domain" description="HTH araC/xylS-type" evidence="4">
    <location>
        <begin position="161"/>
        <end position="259"/>
    </location>
</feature>
<reference evidence="7" key="2">
    <citation type="journal article" date="2019" name="Int. J. Syst. Evol. Microbiol.">
        <title>The Global Catalogue of Microorganisms (GCM) 10K type strain sequencing project: providing services to taxonomists for standard genome sequencing and annotation.</title>
        <authorList>
            <consortium name="The Broad Institute Genomics Platform"/>
            <consortium name="The Broad Institute Genome Sequencing Center for Infectious Disease"/>
            <person name="Wu L."/>
            <person name="Ma J."/>
        </authorList>
    </citation>
    <scope>NUCLEOTIDE SEQUENCE [LARGE SCALE GENOMIC DNA]</scope>
    <source>
        <strain evidence="7">CECT 8482</strain>
    </source>
</reference>
<dbReference type="Pfam" id="PF12625">
    <property type="entry name" value="Arabinose_bd"/>
    <property type="match status" value="1"/>
</dbReference>
<dbReference type="Pfam" id="PF12833">
    <property type="entry name" value="HTH_18"/>
    <property type="match status" value="1"/>
</dbReference>
<accession>A0ABT8DBQ6</accession>
<dbReference type="InterPro" id="IPR009057">
    <property type="entry name" value="Homeodomain-like_sf"/>
</dbReference>
<sequence length="268" mass="29780">MKVAALGCLGEAISASATLGKALRVFAQGFGLIQSNTDVQMEVDEDEVHISYRVLDPHIWPRRADAELSLGLIRGICETFAPGRDAYRGVSFEHETAGEHRQLSQHLGCLARFGQEENRITLATAALSQRRRETTPDEEKAALRAMENAMIAQRRETPLSERVRSAILGQIGRSAINQQAVAVQLGLSDRSLRRGLAAEDRPFHEILEECRRIQGFALLVRSERPLSEIALALGYSDQTAFSRAFSRWFGVSPRELRRSGAIEESVIR</sequence>
<reference evidence="5" key="3">
    <citation type="submission" date="2023-06" db="EMBL/GenBank/DDBJ databases">
        <authorList>
            <person name="Lucena T."/>
            <person name="Sun Q."/>
        </authorList>
    </citation>
    <scope>NUCLEOTIDE SEQUENCE</scope>
    <source>
        <strain evidence="5">CECT 8482</strain>
    </source>
</reference>
<keyword evidence="1" id="KW-0805">Transcription regulation</keyword>
<dbReference type="InterPro" id="IPR032687">
    <property type="entry name" value="AraC-type_N"/>
</dbReference>
<dbReference type="PANTHER" id="PTHR47894">
    <property type="entry name" value="HTH-TYPE TRANSCRIPTIONAL REGULATOR GADX"/>
    <property type="match status" value="1"/>
</dbReference>
<dbReference type="EMBL" id="JAUFRC010000003">
    <property type="protein sequence ID" value="MDN3713910.1"/>
    <property type="molecule type" value="Genomic_DNA"/>
</dbReference>
<dbReference type="InterPro" id="IPR020449">
    <property type="entry name" value="Tscrpt_reg_AraC-type_HTH"/>
</dbReference>
<name>A0ABT8DBQ6_9RHOB</name>
<evidence type="ECO:0000313" key="7">
    <source>
        <dbReference type="Proteomes" id="UP001243846"/>
    </source>
</evidence>
<evidence type="ECO:0000256" key="1">
    <source>
        <dbReference type="ARBA" id="ARBA00023015"/>
    </source>
</evidence>
<dbReference type="PRINTS" id="PR00032">
    <property type="entry name" value="HTHARAC"/>
</dbReference>
<keyword evidence="7" id="KW-1185">Reference proteome</keyword>
<proteinExistence type="predicted"/>
<dbReference type="SMART" id="SM00342">
    <property type="entry name" value="HTH_ARAC"/>
    <property type="match status" value="1"/>
</dbReference>
<keyword evidence="3" id="KW-0804">Transcription</keyword>
<protein>
    <submittedName>
        <fullName evidence="5">AraC family transcriptional regulator ligand-binding domain-containing protein</fullName>
    </submittedName>
</protein>
<dbReference type="PROSITE" id="PS01124">
    <property type="entry name" value="HTH_ARAC_FAMILY_2"/>
    <property type="match status" value="1"/>
</dbReference>
<dbReference type="SUPFAM" id="SSF46689">
    <property type="entry name" value="Homeodomain-like"/>
    <property type="match status" value="1"/>
</dbReference>
<dbReference type="EMBL" id="JAUFRC010000003">
    <property type="protein sequence ID" value="MDN3714203.1"/>
    <property type="molecule type" value="Genomic_DNA"/>
</dbReference>
<dbReference type="Proteomes" id="UP001243846">
    <property type="component" value="Unassembled WGS sequence"/>
</dbReference>
<evidence type="ECO:0000256" key="3">
    <source>
        <dbReference type="ARBA" id="ARBA00023163"/>
    </source>
</evidence>
<dbReference type="PANTHER" id="PTHR47894:SF4">
    <property type="entry name" value="HTH-TYPE TRANSCRIPTIONAL REGULATOR GADX"/>
    <property type="match status" value="1"/>
</dbReference>
<keyword evidence="2" id="KW-0238">DNA-binding</keyword>
<comment type="caution">
    <text evidence="5">The sequence shown here is derived from an EMBL/GenBank/DDBJ whole genome shotgun (WGS) entry which is preliminary data.</text>
</comment>
<dbReference type="InterPro" id="IPR018060">
    <property type="entry name" value="HTH_AraC"/>
</dbReference>
<evidence type="ECO:0000259" key="4">
    <source>
        <dbReference type="PROSITE" id="PS01124"/>
    </source>
</evidence>
<evidence type="ECO:0000256" key="2">
    <source>
        <dbReference type="ARBA" id="ARBA00023125"/>
    </source>
</evidence>